<evidence type="ECO:0000313" key="1">
    <source>
        <dbReference type="EMBL" id="GET41514.1"/>
    </source>
</evidence>
<gene>
    <name evidence="1" type="ORF">MiSe_63260</name>
</gene>
<keyword evidence="2" id="KW-1185">Reference proteome</keyword>
<reference evidence="1" key="1">
    <citation type="submission" date="2019-10" db="EMBL/GenBank/DDBJ databases">
        <title>Draft genome sequece of Microseira wollei NIES-4236.</title>
        <authorList>
            <person name="Yamaguchi H."/>
            <person name="Suzuki S."/>
            <person name="Kawachi M."/>
        </authorList>
    </citation>
    <scope>NUCLEOTIDE SEQUENCE</scope>
    <source>
        <strain evidence="1">NIES-4236</strain>
    </source>
</reference>
<protein>
    <submittedName>
        <fullName evidence="1">Uncharacterized protein</fullName>
    </submittedName>
</protein>
<proteinExistence type="predicted"/>
<evidence type="ECO:0000313" key="2">
    <source>
        <dbReference type="Proteomes" id="UP001050975"/>
    </source>
</evidence>
<comment type="caution">
    <text evidence="1">The sequence shown here is derived from an EMBL/GenBank/DDBJ whole genome shotgun (WGS) entry which is preliminary data.</text>
</comment>
<accession>A0AAV3WL28</accession>
<dbReference type="Gene3D" id="3.40.50.1820">
    <property type="entry name" value="alpha/beta hydrolase"/>
    <property type="match status" value="1"/>
</dbReference>
<dbReference type="AlphaFoldDB" id="A0AAV3WL28"/>
<dbReference type="SUPFAM" id="SSF53474">
    <property type="entry name" value="alpha/beta-Hydrolases"/>
    <property type="match status" value="1"/>
</dbReference>
<dbReference type="EMBL" id="BLAY01000125">
    <property type="protein sequence ID" value="GET41514.1"/>
    <property type="molecule type" value="Genomic_DNA"/>
</dbReference>
<name>A0AAV3WL28_9CYAN</name>
<dbReference type="RefSeq" id="WP_226587884.1">
    <property type="nucleotide sequence ID" value="NZ_BLAY01000125.1"/>
</dbReference>
<sequence>MPFVNKTYRTIPEDWFALYVLFHQPHTFRRYIIGSPTVWWDDAAILQYERDFAPNNAGLSAIAFMSVGSRESEPMVAGFQEMVKVMQDRQYNNLELITHIFEDETHISVIPATISRGLRAVFT</sequence>
<dbReference type="Proteomes" id="UP001050975">
    <property type="component" value="Unassembled WGS sequence"/>
</dbReference>
<dbReference type="InterPro" id="IPR029058">
    <property type="entry name" value="AB_hydrolase_fold"/>
</dbReference>
<organism evidence="1 2">
    <name type="scientific">Microseira wollei NIES-4236</name>
    <dbReference type="NCBI Taxonomy" id="2530354"/>
    <lineage>
        <taxon>Bacteria</taxon>
        <taxon>Bacillati</taxon>
        <taxon>Cyanobacteriota</taxon>
        <taxon>Cyanophyceae</taxon>
        <taxon>Oscillatoriophycideae</taxon>
        <taxon>Aerosakkonematales</taxon>
        <taxon>Aerosakkonemataceae</taxon>
        <taxon>Microseira</taxon>
    </lineage>
</organism>